<gene>
    <name evidence="1" type="ORF">PACILC2_13980</name>
</gene>
<name>A0ABQ4N3V8_9BACL</name>
<dbReference type="EMBL" id="BOVJ01000043">
    <property type="protein sequence ID" value="GIQ62830.1"/>
    <property type="molecule type" value="Genomic_DNA"/>
</dbReference>
<evidence type="ECO:0008006" key="3">
    <source>
        <dbReference type="Google" id="ProtNLM"/>
    </source>
</evidence>
<protein>
    <recommendedName>
        <fullName evidence="3">Flagellar protein FliT</fullName>
    </recommendedName>
</protein>
<evidence type="ECO:0000313" key="1">
    <source>
        <dbReference type="EMBL" id="GIQ62830.1"/>
    </source>
</evidence>
<accession>A0ABQ4N3V8</accession>
<keyword evidence="2" id="KW-1185">Reference proteome</keyword>
<proteinExistence type="predicted"/>
<reference evidence="1 2" key="1">
    <citation type="submission" date="2021-04" db="EMBL/GenBank/DDBJ databases">
        <title>Draft genome sequence of Paenibacillus cisolokensis, LC2-13A.</title>
        <authorList>
            <person name="Uke A."/>
            <person name="Chhe C."/>
            <person name="Baramee S."/>
            <person name="Kosugi A."/>
        </authorList>
    </citation>
    <scope>NUCLEOTIDE SEQUENCE [LARGE SCALE GENOMIC DNA]</scope>
    <source>
        <strain evidence="1 2">LC2-13A</strain>
    </source>
</reference>
<organism evidence="1 2">
    <name type="scientific">Paenibacillus cisolokensis</name>
    <dbReference type="NCBI Taxonomy" id="1658519"/>
    <lineage>
        <taxon>Bacteria</taxon>
        <taxon>Bacillati</taxon>
        <taxon>Bacillota</taxon>
        <taxon>Bacilli</taxon>
        <taxon>Bacillales</taxon>
        <taxon>Paenibacillaceae</taxon>
        <taxon>Paenibacillus</taxon>
    </lineage>
</organism>
<comment type="caution">
    <text evidence="1">The sequence shown here is derived from an EMBL/GenBank/DDBJ whole genome shotgun (WGS) entry which is preliminary data.</text>
</comment>
<dbReference type="RefSeq" id="WP_213528182.1">
    <property type="nucleotide sequence ID" value="NZ_BOVJ01000043.1"/>
</dbReference>
<evidence type="ECO:0000313" key="2">
    <source>
        <dbReference type="Proteomes" id="UP000680304"/>
    </source>
</evidence>
<sequence>MDRDNRQDDVLQCYRDMKSIMLHQLALLQNSNDEEALQQFAALSVQYGRKMEELSAREPYQRNEEIRELLAEMERYAEEMEQLLQRRIDVTAHALQHTVTQRMAVRSYGNMDFQDAVPLYFDQKR</sequence>
<dbReference type="Proteomes" id="UP000680304">
    <property type="component" value="Unassembled WGS sequence"/>
</dbReference>